<dbReference type="PANTHER" id="PTHR47989">
    <property type="entry name" value="OS01G0750732 PROTEIN"/>
    <property type="match status" value="1"/>
</dbReference>
<dbReference type="Proteomes" id="UP000287651">
    <property type="component" value="Unassembled WGS sequence"/>
</dbReference>
<comment type="caution">
    <text evidence="4">The sequence shown here is derived from an EMBL/GenBank/DDBJ whole genome shotgun (WGS) entry which is preliminary data.</text>
</comment>
<evidence type="ECO:0000313" key="4">
    <source>
        <dbReference type="EMBL" id="RRT77018.1"/>
    </source>
</evidence>
<name>A0A427AL71_ENSVE</name>
<dbReference type="GO" id="GO:0005524">
    <property type="term" value="F:ATP binding"/>
    <property type="evidence" value="ECO:0007669"/>
    <property type="project" value="UniProtKB-KW"/>
</dbReference>
<dbReference type="Gene3D" id="1.10.510.10">
    <property type="entry name" value="Transferase(Phosphotransferase) domain 1"/>
    <property type="match status" value="3"/>
</dbReference>
<feature type="region of interest" description="Disordered" evidence="3">
    <location>
        <begin position="146"/>
        <end position="175"/>
    </location>
</feature>
<reference evidence="4 5" key="1">
    <citation type="journal article" date="2014" name="Agronomy (Basel)">
        <title>A Draft Genome Sequence for Ensete ventricosum, the Drought-Tolerant Tree Against Hunger.</title>
        <authorList>
            <person name="Harrison J."/>
            <person name="Moore K.A."/>
            <person name="Paszkiewicz K."/>
            <person name="Jones T."/>
            <person name="Grant M."/>
            <person name="Ambacheew D."/>
            <person name="Muzemil S."/>
            <person name="Studholme D.J."/>
        </authorList>
    </citation>
    <scope>NUCLEOTIDE SEQUENCE [LARGE SCALE GENOMIC DNA]</scope>
</reference>
<protein>
    <submittedName>
        <fullName evidence="4">Uncharacterized protein</fullName>
    </submittedName>
</protein>
<gene>
    <name evidence="4" type="ORF">B296_00027603</name>
</gene>
<organism evidence="4 5">
    <name type="scientific">Ensete ventricosum</name>
    <name type="common">Abyssinian banana</name>
    <name type="synonym">Musa ensete</name>
    <dbReference type="NCBI Taxonomy" id="4639"/>
    <lineage>
        <taxon>Eukaryota</taxon>
        <taxon>Viridiplantae</taxon>
        <taxon>Streptophyta</taxon>
        <taxon>Embryophyta</taxon>
        <taxon>Tracheophyta</taxon>
        <taxon>Spermatophyta</taxon>
        <taxon>Magnoliopsida</taxon>
        <taxon>Liliopsida</taxon>
        <taxon>Zingiberales</taxon>
        <taxon>Musaceae</taxon>
        <taxon>Ensete</taxon>
    </lineage>
</organism>
<evidence type="ECO:0000313" key="5">
    <source>
        <dbReference type="Proteomes" id="UP000287651"/>
    </source>
</evidence>
<keyword evidence="1" id="KW-0547">Nucleotide-binding</keyword>
<dbReference type="PANTHER" id="PTHR47989:SF24">
    <property type="entry name" value="CALCIUM_CALMODULIN-REGULATED RECEPTOR-LIKE KINASE 1 ISOFORM X1"/>
    <property type="match status" value="1"/>
</dbReference>
<dbReference type="InterPro" id="IPR008271">
    <property type="entry name" value="Ser/Thr_kinase_AS"/>
</dbReference>
<dbReference type="EMBL" id="AMZH03002035">
    <property type="protein sequence ID" value="RRT77018.1"/>
    <property type="molecule type" value="Genomic_DNA"/>
</dbReference>
<dbReference type="InterPro" id="IPR011009">
    <property type="entry name" value="Kinase-like_dom_sf"/>
</dbReference>
<evidence type="ECO:0000256" key="1">
    <source>
        <dbReference type="ARBA" id="ARBA00022741"/>
    </source>
</evidence>
<dbReference type="SUPFAM" id="SSF56112">
    <property type="entry name" value="Protein kinase-like (PK-like)"/>
    <property type="match status" value="1"/>
</dbReference>
<dbReference type="GO" id="GO:0004672">
    <property type="term" value="F:protein kinase activity"/>
    <property type="evidence" value="ECO:0007669"/>
    <property type="project" value="InterPro"/>
</dbReference>
<accession>A0A427AL71</accession>
<evidence type="ECO:0000256" key="3">
    <source>
        <dbReference type="SAM" id="MobiDB-lite"/>
    </source>
</evidence>
<keyword evidence="2" id="KW-0067">ATP-binding</keyword>
<sequence>MIGQGAFGPVYKAQMPTGETVAVKVLATNSKQGEKEFQTEAVPPVVHRDIKSANILLDHSMRARAAINAEGRVGWEEIADPRLDGVFDISELNDVAILAYKCINRLSKKRPSMRVVVQALSQILKTSHKKHHSRRWLPITVEEESLDIEPSEHQSSVSGHQREESIDSVSDLPDV</sequence>
<dbReference type="AlphaFoldDB" id="A0A427AL71"/>
<proteinExistence type="predicted"/>
<evidence type="ECO:0000256" key="2">
    <source>
        <dbReference type="ARBA" id="ARBA00022840"/>
    </source>
</evidence>
<dbReference type="PROSITE" id="PS00108">
    <property type="entry name" value="PROTEIN_KINASE_ST"/>
    <property type="match status" value="1"/>
</dbReference>